<dbReference type="InterPro" id="IPR057667">
    <property type="entry name" value="HTH_SB"/>
</dbReference>
<dbReference type="Pfam" id="PF25787">
    <property type="entry name" value="HTH_SB"/>
    <property type="match status" value="1"/>
</dbReference>
<protein>
    <recommendedName>
        <fullName evidence="1">Sleeping Beauty transposase HTH domain-containing protein</fullName>
    </recommendedName>
</protein>
<dbReference type="SUPFAM" id="SSF46689">
    <property type="entry name" value="Homeodomain-like"/>
    <property type="match status" value="1"/>
</dbReference>
<sequence length="119" mass="13275">MQTASTNICERMGHSQELSEFKRGTVIGCHLCNKSIHEISLLLNIPQSTVSGIITKWKQLGTTATQPRSEQGQRMLKHTVRRCRQLSAESIAKDLQNSCGLQISTTTERRELNVMGFCG</sequence>
<accession>A0ABN9BRP0</accession>
<dbReference type="InterPro" id="IPR036388">
    <property type="entry name" value="WH-like_DNA-bd_sf"/>
</dbReference>
<dbReference type="Proteomes" id="UP001162483">
    <property type="component" value="Unassembled WGS sequence"/>
</dbReference>
<name>A0ABN9BRP0_9NEOB</name>
<evidence type="ECO:0000313" key="3">
    <source>
        <dbReference type="Proteomes" id="UP001162483"/>
    </source>
</evidence>
<comment type="caution">
    <text evidence="2">The sequence shown here is derived from an EMBL/GenBank/DDBJ whole genome shotgun (WGS) entry which is preliminary data.</text>
</comment>
<organism evidence="2 3">
    <name type="scientific">Staurois parvus</name>
    <dbReference type="NCBI Taxonomy" id="386267"/>
    <lineage>
        <taxon>Eukaryota</taxon>
        <taxon>Metazoa</taxon>
        <taxon>Chordata</taxon>
        <taxon>Craniata</taxon>
        <taxon>Vertebrata</taxon>
        <taxon>Euteleostomi</taxon>
        <taxon>Amphibia</taxon>
        <taxon>Batrachia</taxon>
        <taxon>Anura</taxon>
        <taxon>Neobatrachia</taxon>
        <taxon>Ranoidea</taxon>
        <taxon>Ranidae</taxon>
        <taxon>Staurois</taxon>
    </lineage>
</organism>
<feature type="domain" description="Sleeping Beauty transposase HTH" evidence="1">
    <location>
        <begin position="12"/>
        <end position="63"/>
    </location>
</feature>
<gene>
    <name evidence="2" type="ORF">SPARVUS_LOCUS3460545</name>
</gene>
<dbReference type="EMBL" id="CATNWA010005494">
    <property type="protein sequence ID" value="CAI9550125.1"/>
    <property type="molecule type" value="Genomic_DNA"/>
</dbReference>
<proteinExistence type="predicted"/>
<dbReference type="Gene3D" id="1.10.10.10">
    <property type="entry name" value="Winged helix-like DNA-binding domain superfamily/Winged helix DNA-binding domain"/>
    <property type="match status" value="1"/>
</dbReference>
<reference evidence="2" key="1">
    <citation type="submission" date="2023-05" db="EMBL/GenBank/DDBJ databases">
        <authorList>
            <person name="Stuckert A."/>
        </authorList>
    </citation>
    <scope>NUCLEOTIDE SEQUENCE</scope>
</reference>
<dbReference type="InterPro" id="IPR009057">
    <property type="entry name" value="Homeodomain-like_sf"/>
</dbReference>
<keyword evidence="3" id="KW-1185">Reference proteome</keyword>
<evidence type="ECO:0000313" key="2">
    <source>
        <dbReference type="EMBL" id="CAI9550125.1"/>
    </source>
</evidence>
<evidence type="ECO:0000259" key="1">
    <source>
        <dbReference type="Pfam" id="PF25787"/>
    </source>
</evidence>
<feature type="non-terminal residue" evidence="2">
    <location>
        <position position="119"/>
    </location>
</feature>